<evidence type="ECO:0000313" key="11">
    <source>
        <dbReference type="Proteomes" id="UP001143304"/>
    </source>
</evidence>
<keyword evidence="5 9" id="KW-0812">Transmembrane</keyword>
<protein>
    <submittedName>
        <fullName evidence="10">LPS export ABC transporter permease LptG</fullName>
    </submittedName>
</protein>
<evidence type="ECO:0000256" key="3">
    <source>
        <dbReference type="ARBA" id="ARBA00007725"/>
    </source>
</evidence>
<dbReference type="Pfam" id="PF03739">
    <property type="entry name" value="LptF_LptG"/>
    <property type="match status" value="1"/>
</dbReference>
<evidence type="ECO:0000256" key="4">
    <source>
        <dbReference type="ARBA" id="ARBA00022475"/>
    </source>
</evidence>
<accession>A0ABT3T6Q7</accession>
<sequence length="355" mass="39828">MILQRYIGINMIQGWLLVMAVLGAVFFLIGFTQELERTNSEYTTLAAARYSLLILPNQLVSLAPVIALLGSIVALAGLDRHNELTVISCTGFPPGKLLQAITLPTLLLMGSLWICLEYVTPQLQQRAEQDRQLLREGDGGWIPGGVWSTDGKRYIHLLRMTEDNTPGFISLFSFDDTGQLQQALRADTAEVSEDRSWLFQDVREKVLEDGRLVTRNHRELDIPNLWSSSELPTLALNHDSMNLSILHQYSQYLASNGQPYDRFLNRFWQNLLMPLTVWAMVLLATPLSASVTAGRDRSYGVNIGIGAIVGILFYLGSQIIFSLGQLLNWSIPLVALLPTLVILTCALMLLRRMRW</sequence>
<dbReference type="NCBIfam" id="TIGR04408">
    <property type="entry name" value="LptG_lptG"/>
    <property type="match status" value="1"/>
</dbReference>
<keyword evidence="6 9" id="KW-1133">Transmembrane helix</keyword>
<dbReference type="InterPro" id="IPR005495">
    <property type="entry name" value="LptG/LptF_permease"/>
</dbReference>
<dbReference type="PANTHER" id="PTHR33529:SF2">
    <property type="entry name" value="LIPOPOLYSACCHARIDE EXPORT SYSTEM PERMEASE PROTEIN LPTG"/>
    <property type="match status" value="1"/>
</dbReference>
<evidence type="ECO:0000256" key="2">
    <source>
        <dbReference type="ARBA" id="ARBA00004651"/>
    </source>
</evidence>
<comment type="subunit">
    <text evidence="8">Component of the lipopolysaccharide transport and assembly complex. The LptBFG transporter is composed of two ATP-binding proteins (LptB) and two transmembrane proteins (LptF and LptG).</text>
</comment>
<dbReference type="RefSeq" id="WP_279249665.1">
    <property type="nucleotide sequence ID" value="NZ_SHNO01000001.1"/>
</dbReference>
<evidence type="ECO:0000256" key="9">
    <source>
        <dbReference type="SAM" id="Phobius"/>
    </source>
</evidence>
<evidence type="ECO:0000256" key="8">
    <source>
        <dbReference type="ARBA" id="ARBA00026081"/>
    </source>
</evidence>
<feature type="transmembrane region" description="Helical" evidence="9">
    <location>
        <begin position="52"/>
        <end position="76"/>
    </location>
</feature>
<comment type="caution">
    <text evidence="10">The sequence shown here is derived from an EMBL/GenBank/DDBJ whole genome shotgun (WGS) entry which is preliminary data.</text>
</comment>
<keyword evidence="11" id="KW-1185">Reference proteome</keyword>
<feature type="transmembrane region" description="Helical" evidence="9">
    <location>
        <begin position="12"/>
        <end position="32"/>
    </location>
</feature>
<evidence type="ECO:0000256" key="5">
    <source>
        <dbReference type="ARBA" id="ARBA00022692"/>
    </source>
</evidence>
<comment type="subcellular location">
    <subcellularLocation>
        <location evidence="2">Cell membrane</location>
        <topology evidence="2">Multi-pass membrane protein</topology>
    </subcellularLocation>
</comment>
<dbReference type="PANTHER" id="PTHR33529">
    <property type="entry name" value="SLR0882 PROTEIN-RELATED"/>
    <property type="match status" value="1"/>
</dbReference>
<feature type="transmembrane region" description="Helical" evidence="9">
    <location>
        <begin position="299"/>
        <end position="323"/>
    </location>
</feature>
<name>A0ABT3T6Q7_9GAMM</name>
<comment type="function">
    <text evidence="1">Part of the ABC transporter complex LptBFG involved in the translocation of lipopolysaccharide (LPS) from the inner membrane to the outer membrane.</text>
</comment>
<proteinExistence type="inferred from homology"/>
<evidence type="ECO:0000256" key="6">
    <source>
        <dbReference type="ARBA" id="ARBA00022989"/>
    </source>
</evidence>
<dbReference type="EMBL" id="SHNO01000001">
    <property type="protein sequence ID" value="MCX2977961.1"/>
    <property type="molecule type" value="Genomic_DNA"/>
</dbReference>
<dbReference type="InterPro" id="IPR030923">
    <property type="entry name" value="LptG"/>
</dbReference>
<evidence type="ECO:0000256" key="1">
    <source>
        <dbReference type="ARBA" id="ARBA00002265"/>
    </source>
</evidence>
<evidence type="ECO:0000313" key="10">
    <source>
        <dbReference type="EMBL" id="MCX2977961.1"/>
    </source>
</evidence>
<comment type="similarity">
    <text evidence="3">Belongs to the LptF/LptG family.</text>
</comment>
<dbReference type="Proteomes" id="UP001143304">
    <property type="component" value="Unassembled WGS sequence"/>
</dbReference>
<feature type="transmembrane region" description="Helical" evidence="9">
    <location>
        <begin position="329"/>
        <end position="350"/>
    </location>
</feature>
<keyword evidence="7 9" id="KW-0472">Membrane</keyword>
<reference evidence="10" key="1">
    <citation type="submission" date="2019-02" db="EMBL/GenBank/DDBJ databases">
        <authorList>
            <person name="Li S.-H."/>
        </authorList>
    </citation>
    <scope>NUCLEOTIDE SEQUENCE</scope>
    <source>
        <strain evidence="10">IMCC11814</strain>
    </source>
</reference>
<keyword evidence="4" id="KW-1003">Cell membrane</keyword>
<evidence type="ECO:0000256" key="7">
    <source>
        <dbReference type="ARBA" id="ARBA00023136"/>
    </source>
</evidence>
<organism evidence="10 11">
    <name type="scientific">Candidatus Marimicrobium litorale</name>
    <dbReference type="NCBI Taxonomy" id="2518991"/>
    <lineage>
        <taxon>Bacteria</taxon>
        <taxon>Pseudomonadati</taxon>
        <taxon>Pseudomonadota</taxon>
        <taxon>Gammaproteobacteria</taxon>
        <taxon>Cellvibrionales</taxon>
        <taxon>Halieaceae</taxon>
        <taxon>Marimicrobium</taxon>
    </lineage>
</organism>
<gene>
    <name evidence="10" type="primary">lptG</name>
    <name evidence="10" type="ORF">EYC82_11400</name>
</gene>
<feature type="transmembrane region" description="Helical" evidence="9">
    <location>
        <begin position="267"/>
        <end position="287"/>
    </location>
</feature>